<dbReference type="PRINTS" id="PR00139">
    <property type="entry name" value="ASNGLNASE"/>
</dbReference>
<dbReference type="OrthoDB" id="9788068at2"/>
<feature type="binding site" evidence="4">
    <location>
        <begin position="90"/>
        <end position="91"/>
    </location>
    <ligand>
        <name>substrate</name>
    </ligand>
</feature>
<dbReference type="EMBL" id="NQKI01000010">
    <property type="protein sequence ID" value="OZY59872.1"/>
    <property type="molecule type" value="Genomic_DNA"/>
</dbReference>
<feature type="active site" description="O-isoaspartyl threonine intermediate" evidence="3">
    <location>
        <position position="14"/>
    </location>
</feature>
<accession>A0A266NCY5</accession>
<dbReference type="Pfam" id="PF17763">
    <property type="entry name" value="Asparaginase_C"/>
    <property type="match status" value="1"/>
</dbReference>
<evidence type="ECO:0000256" key="2">
    <source>
        <dbReference type="ARBA" id="ARBA00022801"/>
    </source>
</evidence>
<dbReference type="SMART" id="SM00870">
    <property type="entry name" value="Asparaginase"/>
    <property type="match status" value="1"/>
</dbReference>
<reference evidence="7 8" key="1">
    <citation type="submission" date="2017-08" db="EMBL/GenBank/DDBJ databases">
        <title>Genomic and metabolic characterisation of spoilage-associated Pseudomonas species.</title>
        <authorList>
            <person name="Stanborough T."/>
            <person name="Fegan N."/>
            <person name="Powell S.M."/>
            <person name="Singh T."/>
            <person name="Tamplin M.L."/>
            <person name="Chandry P.S."/>
        </authorList>
    </citation>
    <scope>NUCLEOTIDE SEQUENCE [LARGE SCALE GENOMIC DNA]</scope>
    <source>
        <strain evidence="7 8">L1802</strain>
    </source>
</reference>
<dbReference type="SUPFAM" id="SSF53774">
    <property type="entry name" value="Glutaminase/Asparaginase"/>
    <property type="match status" value="1"/>
</dbReference>
<dbReference type="GO" id="GO:0006528">
    <property type="term" value="P:asparagine metabolic process"/>
    <property type="evidence" value="ECO:0007669"/>
    <property type="project" value="InterPro"/>
</dbReference>
<evidence type="ECO:0000256" key="1">
    <source>
        <dbReference type="ARBA" id="ARBA00010518"/>
    </source>
</evidence>
<dbReference type="InterPro" id="IPR036152">
    <property type="entry name" value="Asp/glu_Ase-like_sf"/>
</dbReference>
<dbReference type="Gene3D" id="3.40.50.1170">
    <property type="entry name" value="L-asparaginase, N-terminal domain"/>
    <property type="match status" value="1"/>
</dbReference>
<evidence type="ECO:0000256" key="4">
    <source>
        <dbReference type="PIRSR" id="PIRSR001220-2"/>
    </source>
</evidence>
<dbReference type="Proteomes" id="UP000215788">
    <property type="component" value="Unassembled WGS sequence"/>
</dbReference>
<dbReference type="CDD" id="cd08964">
    <property type="entry name" value="L-asparaginase_II"/>
    <property type="match status" value="1"/>
</dbReference>
<dbReference type="SFLD" id="SFLDS00057">
    <property type="entry name" value="Glutaminase/Asparaginase"/>
    <property type="match status" value="1"/>
</dbReference>
<feature type="binding site" evidence="4">
    <location>
        <position position="58"/>
    </location>
    <ligand>
        <name>substrate</name>
    </ligand>
</feature>
<dbReference type="InterPro" id="IPR040919">
    <property type="entry name" value="Asparaginase_C"/>
</dbReference>
<sequence>MNRPTIAIATLGGTLSMQRGEPGEGITPSLGGAELLASVPELGALAHIRIKSLSLLPSASVNFDFLLQVLEWANDQITLGAQGVVITQGTDTLEESATFFEYLWPHDTPLVLTGAMRSASEASADGPGNLLDACRVALSASSKGRGVLVVMNGEIHASLSVRKTHTLALNAFTSATGGPVGLMIEHTPRFLHPGAPRMTLPIPSCTTHKVALLEASLSADTLILEQLVEMGYQGLVIAGFGAGHVSEKWSIALQAIAINLPVIVGSRTGAGTTAFHTYGFTGGEIDLIRKGLHLSGFLCPRKARLLLWLVIGCGQQSKLNDFLAYGQGCQTS</sequence>
<evidence type="ECO:0000259" key="5">
    <source>
        <dbReference type="Pfam" id="PF00710"/>
    </source>
</evidence>
<name>A0A266NCY5_9PSED</name>
<dbReference type="InterPro" id="IPR004550">
    <property type="entry name" value="AsnASE_II"/>
</dbReference>
<feature type="domain" description="Asparaginase/glutaminase C-terminal" evidence="6">
    <location>
        <begin position="209"/>
        <end position="316"/>
    </location>
</feature>
<dbReference type="InterPro" id="IPR027473">
    <property type="entry name" value="L-asparaginase_C"/>
</dbReference>
<dbReference type="PIRSF" id="PIRSF001220">
    <property type="entry name" value="L-ASNase_gatD"/>
    <property type="match status" value="1"/>
</dbReference>
<dbReference type="AlphaFoldDB" id="A0A266NCY5"/>
<dbReference type="Pfam" id="PF00710">
    <property type="entry name" value="Asparaginase"/>
    <property type="match status" value="1"/>
</dbReference>
<dbReference type="InterPro" id="IPR037152">
    <property type="entry name" value="L-asparaginase_N_sf"/>
</dbReference>
<gene>
    <name evidence="7" type="ORF">CJF39_08800</name>
</gene>
<evidence type="ECO:0000313" key="7">
    <source>
        <dbReference type="EMBL" id="OZY59872.1"/>
    </source>
</evidence>
<dbReference type="PANTHER" id="PTHR11707">
    <property type="entry name" value="L-ASPARAGINASE"/>
    <property type="match status" value="1"/>
</dbReference>
<keyword evidence="2" id="KW-0378">Hydrolase</keyword>
<evidence type="ECO:0000313" key="8">
    <source>
        <dbReference type="Proteomes" id="UP000215788"/>
    </source>
</evidence>
<proteinExistence type="inferred from homology"/>
<dbReference type="RefSeq" id="WP_094993066.1">
    <property type="nucleotide sequence ID" value="NZ_NQKI01000010.1"/>
</dbReference>
<comment type="caution">
    <text evidence="7">The sequence shown here is derived from an EMBL/GenBank/DDBJ whole genome shotgun (WGS) entry which is preliminary data.</text>
</comment>
<dbReference type="GO" id="GO:0004067">
    <property type="term" value="F:asparaginase activity"/>
    <property type="evidence" value="ECO:0007669"/>
    <property type="project" value="UniProtKB-UniRule"/>
</dbReference>
<evidence type="ECO:0000259" key="6">
    <source>
        <dbReference type="Pfam" id="PF17763"/>
    </source>
</evidence>
<evidence type="ECO:0000256" key="3">
    <source>
        <dbReference type="PIRSR" id="PIRSR001220-1"/>
    </source>
</evidence>
<organism evidence="7 8">
    <name type="scientific">Pseudomonas lundensis</name>
    <dbReference type="NCBI Taxonomy" id="86185"/>
    <lineage>
        <taxon>Bacteria</taxon>
        <taxon>Pseudomonadati</taxon>
        <taxon>Pseudomonadota</taxon>
        <taxon>Gammaproteobacteria</taxon>
        <taxon>Pseudomonadales</taxon>
        <taxon>Pseudomonadaceae</taxon>
        <taxon>Pseudomonas</taxon>
    </lineage>
</organism>
<feature type="domain" description="L-asparaginase N-terminal" evidence="5">
    <location>
        <begin position="6"/>
        <end position="188"/>
    </location>
</feature>
<dbReference type="PROSITE" id="PS51732">
    <property type="entry name" value="ASN_GLN_ASE_3"/>
    <property type="match status" value="1"/>
</dbReference>
<comment type="similarity">
    <text evidence="1">Belongs to the asparaginase 1 family.</text>
</comment>
<dbReference type="Gene3D" id="3.40.50.40">
    <property type="match status" value="1"/>
</dbReference>
<dbReference type="PANTHER" id="PTHR11707:SF28">
    <property type="entry name" value="60 KDA LYSOPHOSPHOLIPASE"/>
    <property type="match status" value="1"/>
</dbReference>
<dbReference type="InterPro" id="IPR006034">
    <property type="entry name" value="Asparaginase/glutaminase-like"/>
</dbReference>
<dbReference type="PIRSF" id="PIRSF500176">
    <property type="entry name" value="L_ASNase"/>
    <property type="match status" value="1"/>
</dbReference>
<protein>
    <submittedName>
        <fullName evidence="7">L-asparaginase</fullName>
    </submittedName>
</protein>
<dbReference type="InterPro" id="IPR027474">
    <property type="entry name" value="L-asparaginase_N"/>
</dbReference>